<dbReference type="KEGG" id="och:CES85_3570"/>
<protein>
    <recommendedName>
        <fullName evidence="3">Type II toxin-antitoxin system RelE/ParE family toxin</fullName>
    </recommendedName>
</protein>
<organism evidence="1 2">
    <name type="scientific">Ochrobactrum quorumnocens</name>
    <dbReference type="NCBI Taxonomy" id="271865"/>
    <lineage>
        <taxon>Bacteria</taxon>
        <taxon>Pseudomonadati</taxon>
        <taxon>Pseudomonadota</taxon>
        <taxon>Alphaproteobacteria</taxon>
        <taxon>Hyphomicrobiales</taxon>
        <taxon>Brucellaceae</taxon>
        <taxon>Brucella/Ochrobactrum group</taxon>
        <taxon>Ochrobactrum</taxon>
    </lineage>
</organism>
<dbReference type="Proteomes" id="UP000215256">
    <property type="component" value="Plasmid unnamed1"/>
</dbReference>
<sequence>MVTLRKLVIAEPAAHDLEGIVDYIALDNPAAAELCDSHNSR</sequence>
<proteinExistence type="predicted"/>
<dbReference type="EMBL" id="CP022605">
    <property type="protein sequence ID" value="ASV87922.1"/>
    <property type="molecule type" value="Genomic_DNA"/>
</dbReference>
<gene>
    <name evidence="1" type="ORF">CES85_3570</name>
</gene>
<geneLocation type="plasmid" evidence="1 2">
    <name>unnamed1</name>
</geneLocation>
<evidence type="ECO:0000313" key="2">
    <source>
        <dbReference type="Proteomes" id="UP000215256"/>
    </source>
</evidence>
<reference evidence="1 2" key="1">
    <citation type="submission" date="2017-07" db="EMBL/GenBank/DDBJ databases">
        <title>Phylogenetic study on the rhizospheric bacterium Ochrobactrum sp. A44.</title>
        <authorList>
            <person name="Krzyzanowska D.M."/>
            <person name="Ossowicki A."/>
            <person name="Rajewska M."/>
            <person name="Maciag T."/>
            <person name="Kaczynski Z."/>
            <person name="Czerwicka M."/>
            <person name="Jafra S."/>
        </authorList>
    </citation>
    <scope>NUCLEOTIDE SEQUENCE [LARGE SCALE GENOMIC DNA]</scope>
    <source>
        <strain evidence="1 2">A44</strain>
        <plasmid evidence="1 2">unnamed1</plasmid>
    </source>
</reference>
<evidence type="ECO:0008006" key="3">
    <source>
        <dbReference type="Google" id="ProtNLM"/>
    </source>
</evidence>
<name>A0A248UMS6_9HYPH</name>
<keyword evidence="1" id="KW-0614">Plasmid</keyword>
<accession>A0A248UMS6</accession>
<evidence type="ECO:0000313" key="1">
    <source>
        <dbReference type="EMBL" id="ASV87922.1"/>
    </source>
</evidence>
<dbReference type="AlphaFoldDB" id="A0A248UMS6"/>